<accession>A0ABV8X7W2</accession>
<feature type="transmembrane region" description="Helical" evidence="1">
    <location>
        <begin position="35"/>
        <end position="56"/>
    </location>
</feature>
<evidence type="ECO:0000313" key="2">
    <source>
        <dbReference type="EMBL" id="MFC4411363.1"/>
    </source>
</evidence>
<comment type="caution">
    <text evidence="2">The sequence shown here is derived from an EMBL/GenBank/DDBJ whole genome shotgun (WGS) entry which is preliminary data.</text>
</comment>
<reference evidence="3" key="1">
    <citation type="journal article" date="2019" name="Int. J. Syst. Evol. Microbiol.">
        <title>The Global Catalogue of Microorganisms (GCM) 10K type strain sequencing project: providing services to taxonomists for standard genome sequencing and annotation.</title>
        <authorList>
            <consortium name="The Broad Institute Genomics Platform"/>
            <consortium name="The Broad Institute Genome Sequencing Center for Infectious Disease"/>
            <person name="Wu L."/>
            <person name="Ma J."/>
        </authorList>
    </citation>
    <scope>NUCLEOTIDE SEQUENCE [LARGE SCALE GENOMIC DNA]</scope>
    <source>
        <strain evidence="3">CCUG 59778</strain>
    </source>
</reference>
<dbReference type="Proteomes" id="UP001595817">
    <property type="component" value="Unassembled WGS sequence"/>
</dbReference>
<feature type="transmembrane region" description="Helical" evidence="1">
    <location>
        <begin position="76"/>
        <end position="101"/>
    </location>
</feature>
<name>A0ABV8X7W2_9LACT</name>
<organism evidence="2 3">
    <name type="scientific">Chungangia koreensis</name>
    <dbReference type="NCBI Taxonomy" id="752657"/>
    <lineage>
        <taxon>Bacteria</taxon>
        <taxon>Bacillati</taxon>
        <taxon>Bacillota</taxon>
        <taxon>Bacilli</taxon>
        <taxon>Lactobacillales</taxon>
        <taxon>Chungangia</taxon>
    </lineage>
</organism>
<gene>
    <name evidence="2" type="ORF">ACFOZY_13120</name>
</gene>
<keyword evidence="3" id="KW-1185">Reference proteome</keyword>
<protein>
    <submittedName>
        <fullName evidence="2">YuiB family protein</fullName>
    </submittedName>
</protein>
<dbReference type="InterPro" id="IPR025917">
    <property type="entry name" value="YuiB"/>
</dbReference>
<keyword evidence="1" id="KW-1133">Transmembrane helix</keyword>
<dbReference type="RefSeq" id="WP_378156247.1">
    <property type="nucleotide sequence ID" value="NZ_JBHSEC010000020.1"/>
</dbReference>
<keyword evidence="1" id="KW-0812">Transmembrane</keyword>
<keyword evidence="1" id="KW-0472">Membrane</keyword>
<evidence type="ECO:0000313" key="3">
    <source>
        <dbReference type="Proteomes" id="UP001595817"/>
    </source>
</evidence>
<evidence type="ECO:0000256" key="1">
    <source>
        <dbReference type="SAM" id="Phobius"/>
    </source>
</evidence>
<sequence length="109" mass="12331">MNGSFSIIQLILSMLIFLVMFFGISFLLNMLLRMTWLMAFVYPLIVIFIVDEVSFFDYFTNPAESFGLLGEKLSSLQIVDVLILASGFAGTIIAGIVIKLLRKNGYRMF</sequence>
<proteinExistence type="predicted"/>
<feature type="transmembrane region" description="Helical" evidence="1">
    <location>
        <begin position="6"/>
        <end position="28"/>
    </location>
</feature>
<dbReference type="EMBL" id="JBHSEC010000020">
    <property type="protein sequence ID" value="MFC4411363.1"/>
    <property type="molecule type" value="Genomic_DNA"/>
</dbReference>
<dbReference type="Pfam" id="PF14068">
    <property type="entry name" value="YuiB"/>
    <property type="match status" value="1"/>
</dbReference>